<feature type="compositionally biased region" description="Polar residues" evidence="11">
    <location>
        <begin position="27"/>
        <end position="37"/>
    </location>
</feature>
<dbReference type="GeneID" id="27330911"/>
<feature type="compositionally biased region" description="Acidic residues" evidence="11">
    <location>
        <begin position="84"/>
        <end position="97"/>
    </location>
</feature>
<feature type="compositionally biased region" description="Polar residues" evidence="11">
    <location>
        <begin position="64"/>
        <end position="82"/>
    </location>
</feature>
<dbReference type="HOGENOM" id="CLU_018705_0_1_1"/>
<feature type="compositionally biased region" description="Polar residues" evidence="11">
    <location>
        <begin position="135"/>
        <end position="146"/>
    </location>
</feature>
<dbReference type="GO" id="GO:0032040">
    <property type="term" value="C:small-subunit processome"/>
    <property type="evidence" value="ECO:0007669"/>
    <property type="project" value="TreeGrafter"/>
</dbReference>
<evidence type="ECO:0000256" key="11">
    <source>
        <dbReference type="SAM" id="MobiDB-lite"/>
    </source>
</evidence>
<dbReference type="PANTHER" id="PTHR12933:SF0">
    <property type="entry name" value="U3 SMALL NUCLEOLAR RNA-ASSOCIATED PROTEIN 25 HOMOLOG"/>
    <property type="match status" value="1"/>
</dbReference>
<dbReference type="Proteomes" id="UP000053328">
    <property type="component" value="Unassembled WGS sequence"/>
</dbReference>
<dbReference type="GO" id="GO:0019843">
    <property type="term" value="F:rRNA binding"/>
    <property type="evidence" value="ECO:0007669"/>
    <property type="project" value="TreeGrafter"/>
</dbReference>
<dbReference type="FunFam" id="3.40.50.300:FF:002356">
    <property type="entry name" value="U3 small nucleolar RNA-associated protein 25"/>
    <property type="match status" value="1"/>
</dbReference>
<protein>
    <recommendedName>
        <fullName evidence="5 10">U3 small nucleolar RNA-associated protein 25</fullName>
        <shortName evidence="10">U3 snoRNA-associated protein 25</shortName>
    </recommendedName>
</protein>
<dbReference type="PANTHER" id="PTHR12933">
    <property type="entry name" value="ORF PROTEIN-RELATED"/>
    <property type="match status" value="1"/>
</dbReference>
<keyword evidence="7 10" id="KW-0698">rRNA processing</keyword>
<evidence type="ECO:0000256" key="9">
    <source>
        <dbReference type="ARBA" id="ARBA00023274"/>
    </source>
</evidence>
<organism evidence="14 15">
    <name type="scientific">Exophiala spinifera</name>
    <dbReference type="NCBI Taxonomy" id="91928"/>
    <lineage>
        <taxon>Eukaryota</taxon>
        <taxon>Fungi</taxon>
        <taxon>Dikarya</taxon>
        <taxon>Ascomycota</taxon>
        <taxon>Pezizomycotina</taxon>
        <taxon>Eurotiomycetes</taxon>
        <taxon>Chaetothyriomycetidae</taxon>
        <taxon>Chaetothyriales</taxon>
        <taxon>Herpotrichiellaceae</taxon>
        <taxon>Exophiala</taxon>
    </lineage>
</organism>
<dbReference type="VEuPathDB" id="FungiDB:PV08_03828"/>
<evidence type="ECO:0000259" key="12">
    <source>
        <dbReference type="Pfam" id="PF06862"/>
    </source>
</evidence>
<evidence type="ECO:0000256" key="5">
    <source>
        <dbReference type="ARBA" id="ARBA00015422"/>
    </source>
</evidence>
<dbReference type="Pfam" id="PF06862">
    <property type="entry name" value="Utp25_C"/>
    <property type="match status" value="1"/>
</dbReference>
<keyword evidence="6 10" id="KW-0690">Ribosome biogenesis</keyword>
<comment type="function">
    <text evidence="1 10">DEAD-box RNA helicase-like protein required for pre-18S rRNA processing, specifically at sites A0, A1, and A2.</text>
</comment>
<feature type="domain" description="UTP25 C-terminal" evidence="12">
    <location>
        <begin position="564"/>
        <end position="764"/>
    </location>
</feature>
<dbReference type="Gene3D" id="3.40.50.300">
    <property type="entry name" value="P-loop containing nucleotide triphosphate hydrolases"/>
    <property type="match status" value="1"/>
</dbReference>
<dbReference type="RefSeq" id="XP_016236856.1">
    <property type="nucleotide sequence ID" value="XM_016378179.1"/>
</dbReference>
<dbReference type="GO" id="GO:0000462">
    <property type="term" value="P:maturation of SSU-rRNA from tricistronic rRNA transcript (SSU-rRNA, 5.8S rRNA, LSU-rRNA)"/>
    <property type="evidence" value="ECO:0007669"/>
    <property type="project" value="TreeGrafter"/>
</dbReference>
<evidence type="ECO:0000256" key="3">
    <source>
        <dbReference type="ARBA" id="ARBA00009223"/>
    </source>
</evidence>
<gene>
    <name evidence="14" type="ORF">PV08_03828</name>
</gene>
<evidence type="ECO:0000256" key="4">
    <source>
        <dbReference type="ARBA" id="ARBA00011192"/>
    </source>
</evidence>
<proteinExistence type="inferred from homology"/>
<dbReference type="InterPro" id="IPR027417">
    <property type="entry name" value="P-loop_NTPase"/>
</dbReference>
<dbReference type="OrthoDB" id="10264378at2759"/>
<dbReference type="EMBL" id="KN847494">
    <property type="protein sequence ID" value="KIW16640.1"/>
    <property type="molecule type" value="Genomic_DNA"/>
</dbReference>
<comment type="similarity">
    <text evidence="3 10">Belongs to the UTP25 family.</text>
</comment>
<feature type="domain" description="UTP25 NTP hydrolase-like" evidence="13">
    <location>
        <begin position="278"/>
        <end position="546"/>
    </location>
</feature>
<dbReference type="AlphaFoldDB" id="A0A0D2BDE9"/>
<evidence type="ECO:0000313" key="14">
    <source>
        <dbReference type="EMBL" id="KIW16640.1"/>
    </source>
</evidence>
<evidence type="ECO:0000256" key="8">
    <source>
        <dbReference type="ARBA" id="ARBA00023242"/>
    </source>
</evidence>
<feature type="compositionally biased region" description="Gly residues" evidence="11">
    <location>
        <begin position="1"/>
        <end position="17"/>
    </location>
</feature>
<evidence type="ECO:0000256" key="10">
    <source>
        <dbReference type="RuleBase" id="RU365070"/>
    </source>
</evidence>
<comment type="subunit">
    <text evidence="4 10">Component of the ribosomal small subunit (SSU) processome composed of at least 40 protein subunits and snoRNA U3.</text>
</comment>
<feature type="compositionally biased region" description="Acidic residues" evidence="11">
    <location>
        <begin position="158"/>
        <end position="171"/>
    </location>
</feature>
<evidence type="ECO:0000256" key="1">
    <source>
        <dbReference type="ARBA" id="ARBA00002883"/>
    </source>
</evidence>
<dbReference type="InterPro" id="IPR010678">
    <property type="entry name" value="UTP25"/>
</dbReference>
<keyword evidence="9 10" id="KW-0687">Ribonucleoprotein</keyword>
<evidence type="ECO:0000256" key="7">
    <source>
        <dbReference type="ARBA" id="ARBA00022552"/>
    </source>
</evidence>
<evidence type="ECO:0000256" key="6">
    <source>
        <dbReference type="ARBA" id="ARBA00022517"/>
    </source>
</evidence>
<dbReference type="InterPro" id="IPR053940">
    <property type="entry name" value="UTP25_NTPase-like"/>
</dbReference>
<sequence length="765" mass="85113">MPGFRGGRGRQSGGRGRGGARRPATQARDTFQTSRLGQTEYARQPFDSDSVIAATDASRDDASQEQTSPESLNGELNEQGPLSDQDETSQSESEDDGPSAKSYATLLQLLSAGRQTSGPARKKRKIGDAAKGELSISNGHEGNASSIPAAEEVPTTEALDEEVEADEEAEDGIAHAESDDEDSLLKDPFENHYSAVVEQDLKDAAEQVERRDWQTQTVVIDDDIRKTITVLKGRPTPANKFRSVKDLCLKRRLLETGTALASSLSSDEKDLASAMFNYTDVIDGNRTLRNSSQLRDLSALHALNHVFKTRDRILKNNAKLSSSSETLDLRDQGFTRPKVLIIVPTKQACVRFVDSIVKLCEPDQQENKSRFLETFSHEDIEEWPDKPEDFRALFGGNHEEDFRIGLKFTRKTIKYFSGFYNSDVIIGSPLGLMRTITTGGGGGRTKDGVKNKKTAHDADFLSSIEVVVMDHANALQMQNWQHVEYVFSQLNLLPKDSHGCDFSRVRHWYLDGRARYLRQTIILSDFLTPEINSLASSRLSNVAGRVKYLPTYPGAMLGVNSILPVSVPQTFLRVDSPSPLADADSRFKFFTTTVLPPLVRHAKTHKGTLLYATSYADFVRLRNHLSTAPDATNLSFGTVSEYTPVKDVLRARSHFLSGRHALLLYSERAHHHFRYRLKGVRRVIFYNVPENPLFWTEVVGLLGLAMDADFESGRGKTSTTTTTTTKGAVRALFSKWDAMKLERIVGTERVGRLIHDRGGDTFDFV</sequence>
<evidence type="ECO:0000256" key="2">
    <source>
        <dbReference type="ARBA" id="ARBA00004604"/>
    </source>
</evidence>
<comment type="subcellular location">
    <subcellularLocation>
        <location evidence="2 10">Nucleus</location>
        <location evidence="2 10">Nucleolus</location>
    </subcellularLocation>
</comment>
<feature type="region of interest" description="Disordered" evidence="11">
    <location>
        <begin position="1"/>
        <end position="171"/>
    </location>
</feature>
<dbReference type="GO" id="GO:0034511">
    <property type="term" value="F:U3 snoRNA binding"/>
    <property type="evidence" value="ECO:0007669"/>
    <property type="project" value="InterPro"/>
</dbReference>
<reference evidence="14 15" key="1">
    <citation type="submission" date="2015-01" db="EMBL/GenBank/DDBJ databases">
        <title>The Genome Sequence of Exophiala spinifera CBS89968.</title>
        <authorList>
            <consortium name="The Broad Institute Genomics Platform"/>
            <person name="Cuomo C."/>
            <person name="de Hoog S."/>
            <person name="Gorbushina A."/>
            <person name="Stielow B."/>
            <person name="Teixiera M."/>
            <person name="Abouelleil A."/>
            <person name="Chapman S.B."/>
            <person name="Priest M."/>
            <person name="Young S.K."/>
            <person name="Wortman J."/>
            <person name="Nusbaum C."/>
            <person name="Birren B."/>
        </authorList>
    </citation>
    <scope>NUCLEOTIDE SEQUENCE [LARGE SCALE GENOMIC DNA]</scope>
    <source>
        <strain evidence="14 15">CBS 89968</strain>
    </source>
</reference>
<name>A0A0D2BDE9_9EURO</name>
<evidence type="ECO:0000313" key="15">
    <source>
        <dbReference type="Proteomes" id="UP000053328"/>
    </source>
</evidence>
<evidence type="ECO:0000259" key="13">
    <source>
        <dbReference type="Pfam" id="PF22916"/>
    </source>
</evidence>
<dbReference type="STRING" id="91928.A0A0D2BDE9"/>
<dbReference type="Pfam" id="PF22916">
    <property type="entry name" value="UTP25_NTPase-like"/>
    <property type="match status" value="1"/>
</dbReference>
<keyword evidence="15" id="KW-1185">Reference proteome</keyword>
<keyword evidence="8 10" id="KW-0539">Nucleus</keyword>
<dbReference type="InterPro" id="IPR053939">
    <property type="entry name" value="UTP25_C"/>
</dbReference>
<accession>A0A0D2BDE9</accession>